<sequence>MSKDGSNRKTKRWFIPSLQEQDLIATRMETMNAYRESHHRDGHITHRSQMGIVNVPSRAKTFHHIPFDDCCKSSPYDVHKGYNGSHDYSNQSCGREKGENEDQRSTKTFLMSIVQVQKAKGTSLEDLEDSTSNGEERWNPTIHSRVMAREEKIKQYLLPTIGSVEDEMAQDLPLMTTLKILNEERSILEVGRASGEIVFHLLEA</sequence>
<dbReference type="Proteomes" id="UP001060085">
    <property type="component" value="Linkage Group LG06"/>
</dbReference>
<reference evidence="2" key="1">
    <citation type="journal article" date="2023" name="Nat. Plants">
        <title>Single-cell RNA sequencing provides a high-resolution roadmap for understanding the multicellular compartmentation of specialized metabolism.</title>
        <authorList>
            <person name="Sun S."/>
            <person name="Shen X."/>
            <person name="Li Y."/>
            <person name="Li Y."/>
            <person name="Wang S."/>
            <person name="Li R."/>
            <person name="Zhang H."/>
            <person name="Shen G."/>
            <person name="Guo B."/>
            <person name="Wei J."/>
            <person name="Xu J."/>
            <person name="St-Pierre B."/>
            <person name="Chen S."/>
            <person name="Sun C."/>
        </authorList>
    </citation>
    <scope>NUCLEOTIDE SEQUENCE [LARGE SCALE GENOMIC DNA]</scope>
</reference>
<keyword evidence="2" id="KW-1185">Reference proteome</keyword>
<protein>
    <submittedName>
        <fullName evidence="1">Uncharacterized protein</fullName>
    </submittedName>
</protein>
<gene>
    <name evidence="1" type="ORF">M9H77_26657</name>
</gene>
<accession>A0ACC0AAN3</accession>
<organism evidence="1 2">
    <name type="scientific">Catharanthus roseus</name>
    <name type="common">Madagascar periwinkle</name>
    <name type="synonym">Vinca rosea</name>
    <dbReference type="NCBI Taxonomy" id="4058"/>
    <lineage>
        <taxon>Eukaryota</taxon>
        <taxon>Viridiplantae</taxon>
        <taxon>Streptophyta</taxon>
        <taxon>Embryophyta</taxon>
        <taxon>Tracheophyta</taxon>
        <taxon>Spermatophyta</taxon>
        <taxon>Magnoliopsida</taxon>
        <taxon>eudicotyledons</taxon>
        <taxon>Gunneridae</taxon>
        <taxon>Pentapetalae</taxon>
        <taxon>asterids</taxon>
        <taxon>lamiids</taxon>
        <taxon>Gentianales</taxon>
        <taxon>Apocynaceae</taxon>
        <taxon>Rauvolfioideae</taxon>
        <taxon>Vinceae</taxon>
        <taxon>Catharanthinae</taxon>
        <taxon>Catharanthus</taxon>
    </lineage>
</organism>
<proteinExistence type="predicted"/>
<evidence type="ECO:0000313" key="2">
    <source>
        <dbReference type="Proteomes" id="UP001060085"/>
    </source>
</evidence>
<comment type="caution">
    <text evidence="1">The sequence shown here is derived from an EMBL/GenBank/DDBJ whole genome shotgun (WGS) entry which is preliminary data.</text>
</comment>
<evidence type="ECO:0000313" key="1">
    <source>
        <dbReference type="EMBL" id="KAI5657864.1"/>
    </source>
</evidence>
<name>A0ACC0AAN3_CATRO</name>
<dbReference type="EMBL" id="CM044706">
    <property type="protein sequence ID" value="KAI5657864.1"/>
    <property type="molecule type" value="Genomic_DNA"/>
</dbReference>